<dbReference type="PANTHER" id="PTHR30349:SF90">
    <property type="entry name" value="TYROSINE RECOMBINASE XERD"/>
    <property type="match status" value="1"/>
</dbReference>
<reference evidence="3 4" key="1">
    <citation type="submission" date="2018-03" db="EMBL/GenBank/DDBJ databases">
        <title>The ancient ancestry and fast evolution of plastids.</title>
        <authorList>
            <person name="Moore K.R."/>
            <person name="Magnabosco C."/>
            <person name="Momper L."/>
            <person name="Gold D.A."/>
            <person name="Bosak T."/>
            <person name="Fournier G.P."/>
        </authorList>
    </citation>
    <scope>NUCLEOTIDE SEQUENCE [LARGE SCALE GENOMIC DNA]</scope>
    <source>
        <strain evidence="3 4">CCALA 016</strain>
    </source>
</reference>
<accession>A0A2T1LVM9</accession>
<feature type="domain" description="Tyr recombinase" evidence="2">
    <location>
        <begin position="133"/>
        <end position="317"/>
    </location>
</feature>
<dbReference type="InterPro" id="IPR011010">
    <property type="entry name" value="DNA_brk_join_enz"/>
</dbReference>
<dbReference type="RefSeq" id="WP_106457742.1">
    <property type="nucleotide sequence ID" value="NZ_PXOH01000017.1"/>
</dbReference>
<organism evidence="3 4">
    <name type="scientific">Aphanothece hegewaldii CCALA 016</name>
    <dbReference type="NCBI Taxonomy" id="2107694"/>
    <lineage>
        <taxon>Bacteria</taxon>
        <taxon>Bacillati</taxon>
        <taxon>Cyanobacteriota</taxon>
        <taxon>Cyanophyceae</taxon>
        <taxon>Oscillatoriophycideae</taxon>
        <taxon>Chroococcales</taxon>
        <taxon>Aphanothecaceae</taxon>
        <taxon>Aphanothece</taxon>
    </lineage>
</organism>
<reference evidence="3 4" key="2">
    <citation type="submission" date="2018-03" db="EMBL/GenBank/DDBJ databases">
        <authorList>
            <person name="Keele B.F."/>
        </authorList>
    </citation>
    <scope>NUCLEOTIDE SEQUENCE [LARGE SCALE GENOMIC DNA]</scope>
    <source>
        <strain evidence="3 4">CCALA 016</strain>
    </source>
</reference>
<evidence type="ECO:0000259" key="2">
    <source>
        <dbReference type="PROSITE" id="PS51898"/>
    </source>
</evidence>
<comment type="caution">
    <text evidence="3">The sequence shown here is derived from an EMBL/GenBank/DDBJ whole genome shotgun (WGS) entry which is preliminary data.</text>
</comment>
<dbReference type="GO" id="GO:0006310">
    <property type="term" value="P:DNA recombination"/>
    <property type="evidence" value="ECO:0007669"/>
    <property type="project" value="UniProtKB-KW"/>
</dbReference>
<sequence length="323" mass="35827">MDRNTPQVEWQATTHHPLALSSPLPLVGHPAWVYLSHLSKRSRSTMHRHLDAIAFLLTSHTCDALTLDWGQLRYPHAILLRLELPKYYAPSTVNQMLSAFKRVMEEAKKLKLIPPGDYVETIDIEPLKTNSKALGRLLSRTEMAALMNVCHEDESVIGLRDAAMLAILFGTGMRRSELVALNLENYKSATGAIAISSGKGNKFRLVYLPSSGQLILSKWLEIRGLNPGALLMPISKTQKLQGRHLSEDAVLYLLRKCAIKAGIASFTPHDCRRTFISNLLEAGVDLVTVSQLAGHSSVTTTAKYDRRGEEAKRAAVNLLNLPF</sequence>
<dbReference type="EMBL" id="PXOH01000017">
    <property type="protein sequence ID" value="PSF35777.1"/>
    <property type="molecule type" value="Genomic_DNA"/>
</dbReference>
<dbReference type="PROSITE" id="PS51898">
    <property type="entry name" value="TYR_RECOMBINASE"/>
    <property type="match status" value="1"/>
</dbReference>
<gene>
    <name evidence="3" type="ORF">C7H19_15235</name>
</gene>
<dbReference type="Gene3D" id="1.10.443.10">
    <property type="entry name" value="Intergrase catalytic core"/>
    <property type="match status" value="1"/>
</dbReference>
<keyword evidence="1" id="KW-0233">DNA recombination</keyword>
<dbReference type="AlphaFoldDB" id="A0A2T1LVM9"/>
<protein>
    <submittedName>
        <fullName evidence="3">Integrase</fullName>
    </submittedName>
</protein>
<dbReference type="Proteomes" id="UP000239001">
    <property type="component" value="Unassembled WGS sequence"/>
</dbReference>
<evidence type="ECO:0000256" key="1">
    <source>
        <dbReference type="ARBA" id="ARBA00023172"/>
    </source>
</evidence>
<dbReference type="OrthoDB" id="9801717at2"/>
<dbReference type="CDD" id="cd00397">
    <property type="entry name" value="DNA_BRE_C"/>
    <property type="match status" value="1"/>
</dbReference>
<dbReference type="InterPro" id="IPR013762">
    <property type="entry name" value="Integrase-like_cat_sf"/>
</dbReference>
<dbReference type="SUPFAM" id="SSF56349">
    <property type="entry name" value="DNA breaking-rejoining enzymes"/>
    <property type="match status" value="1"/>
</dbReference>
<dbReference type="PANTHER" id="PTHR30349">
    <property type="entry name" value="PHAGE INTEGRASE-RELATED"/>
    <property type="match status" value="1"/>
</dbReference>
<proteinExistence type="predicted"/>
<dbReference type="GO" id="GO:0015074">
    <property type="term" value="P:DNA integration"/>
    <property type="evidence" value="ECO:0007669"/>
    <property type="project" value="InterPro"/>
</dbReference>
<dbReference type="GO" id="GO:0003677">
    <property type="term" value="F:DNA binding"/>
    <property type="evidence" value="ECO:0007669"/>
    <property type="project" value="InterPro"/>
</dbReference>
<dbReference type="InterPro" id="IPR002104">
    <property type="entry name" value="Integrase_catalytic"/>
</dbReference>
<evidence type="ECO:0000313" key="4">
    <source>
        <dbReference type="Proteomes" id="UP000239001"/>
    </source>
</evidence>
<dbReference type="Pfam" id="PF00589">
    <property type="entry name" value="Phage_integrase"/>
    <property type="match status" value="1"/>
</dbReference>
<name>A0A2T1LVM9_9CHRO</name>
<keyword evidence="4" id="KW-1185">Reference proteome</keyword>
<dbReference type="InterPro" id="IPR050090">
    <property type="entry name" value="Tyrosine_recombinase_XerCD"/>
</dbReference>
<evidence type="ECO:0000313" key="3">
    <source>
        <dbReference type="EMBL" id="PSF35777.1"/>
    </source>
</evidence>